<feature type="compositionally biased region" description="Low complexity" evidence="9">
    <location>
        <begin position="1471"/>
        <end position="1485"/>
    </location>
</feature>
<dbReference type="EMBL" id="JAUNZN010000012">
    <property type="protein sequence ID" value="KAK4813715.1"/>
    <property type="molecule type" value="Genomic_DNA"/>
</dbReference>
<keyword evidence="7" id="KW-0833">Ubl conjugation pathway</keyword>
<dbReference type="GO" id="GO:0005634">
    <property type="term" value="C:nucleus"/>
    <property type="evidence" value="ECO:0007669"/>
    <property type="project" value="UniProtKB-SubCell"/>
</dbReference>
<comment type="caution">
    <text evidence="11">The sequence shown here is derived from an EMBL/GenBank/DDBJ whole genome shotgun (WGS) entry which is preliminary data.</text>
</comment>
<feature type="compositionally biased region" description="Polar residues" evidence="9">
    <location>
        <begin position="1509"/>
        <end position="1521"/>
    </location>
</feature>
<dbReference type="PANTHER" id="PTHR21669:SF12">
    <property type="entry name" value="UBINUCLEIN-1"/>
    <property type="match status" value="1"/>
</dbReference>
<dbReference type="FunFam" id="2.60.120.920:FF:000018">
    <property type="entry name" value="SPRY domain-containing SOCS box protein 3 isoform X2"/>
    <property type="match status" value="1"/>
</dbReference>
<feature type="compositionally biased region" description="Gly residues" evidence="9">
    <location>
        <begin position="1721"/>
        <end position="1731"/>
    </location>
</feature>
<feature type="region of interest" description="Disordered" evidence="9">
    <location>
        <begin position="1395"/>
        <end position="1415"/>
    </location>
</feature>
<accession>A0AAN7NE63</accession>
<evidence type="ECO:0000256" key="4">
    <source>
        <dbReference type="ARBA" id="ARBA00010910"/>
    </source>
</evidence>
<protein>
    <recommendedName>
        <fullName evidence="5">SPRY domain-containing SOCS box protein 3</fullName>
    </recommendedName>
</protein>
<feature type="region of interest" description="Disordered" evidence="9">
    <location>
        <begin position="920"/>
        <end position="1042"/>
    </location>
</feature>
<comment type="subcellular location">
    <subcellularLocation>
        <location evidence="1">Nucleus</location>
    </subcellularLocation>
</comment>
<organism evidence="11 12">
    <name type="scientific">Mycteria americana</name>
    <name type="common">Wood stork</name>
    <dbReference type="NCBI Taxonomy" id="33587"/>
    <lineage>
        <taxon>Eukaryota</taxon>
        <taxon>Metazoa</taxon>
        <taxon>Chordata</taxon>
        <taxon>Craniata</taxon>
        <taxon>Vertebrata</taxon>
        <taxon>Euteleostomi</taxon>
        <taxon>Archelosauria</taxon>
        <taxon>Archosauria</taxon>
        <taxon>Dinosauria</taxon>
        <taxon>Saurischia</taxon>
        <taxon>Theropoda</taxon>
        <taxon>Coelurosauria</taxon>
        <taxon>Aves</taxon>
        <taxon>Neognathae</taxon>
        <taxon>Neoaves</taxon>
        <taxon>Aequornithes</taxon>
        <taxon>Ciconiiformes</taxon>
        <taxon>Ciconiidae</taxon>
        <taxon>Mycteria</taxon>
    </lineage>
</organism>
<name>A0AAN7NE63_MYCAM</name>
<dbReference type="InterPro" id="IPR026947">
    <property type="entry name" value="UBN_middle_dom"/>
</dbReference>
<evidence type="ECO:0000313" key="12">
    <source>
        <dbReference type="Proteomes" id="UP001333110"/>
    </source>
</evidence>
<comment type="similarity">
    <text evidence="4">Belongs to the SPSB family.</text>
</comment>
<feature type="compositionally biased region" description="Low complexity" evidence="9">
    <location>
        <begin position="671"/>
        <end position="688"/>
    </location>
</feature>
<feature type="region of interest" description="Disordered" evidence="9">
    <location>
        <begin position="1825"/>
        <end position="1857"/>
    </location>
</feature>
<evidence type="ECO:0000256" key="9">
    <source>
        <dbReference type="SAM" id="MobiDB-lite"/>
    </source>
</evidence>
<dbReference type="InterPro" id="IPR003877">
    <property type="entry name" value="SPRY_dom"/>
</dbReference>
<feature type="compositionally biased region" description="Polar residues" evidence="9">
    <location>
        <begin position="1704"/>
        <end position="1713"/>
    </location>
</feature>
<feature type="compositionally biased region" description="Polar residues" evidence="9">
    <location>
        <begin position="1395"/>
        <end position="1405"/>
    </location>
</feature>
<evidence type="ECO:0000256" key="3">
    <source>
        <dbReference type="ARBA" id="ARBA00009911"/>
    </source>
</evidence>
<dbReference type="InterPro" id="IPR013320">
    <property type="entry name" value="ConA-like_dom_sf"/>
</dbReference>
<dbReference type="Pfam" id="PF00622">
    <property type="entry name" value="SPRY"/>
    <property type="match status" value="1"/>
</dbReference>
<dbReference type="PROSITE" id="PS50188">
    <property type="entry name" value="B302_SPRY"/>
    <property type="match status" value="1"/>
</dbReference>
<dbReference type="CDD" id="cd12876">
    <property type="entry name" value="SPRY_SOCS3"/>
    <property type="match status" value="1"/>
</dbReference>
<comment type="pathway">
    <text evidence="2">Protein modification; protein ubiquitination.</text>
</comment>
<feature type="region of interest" description="Disordered" evidence="9">
    <location>
        <begin position="1497"/>
        <end position="1555"/>
    </location>
</feature>
<dbReference type="SUPFAM" id="SSF49899">
    <property type="entry name" value="Concanavalin A-like lectins/glucanases"/>
    <property type="match status" value="1"/>
</dbReference>
<feature type="compositionally biased region" description="Basic and acidic residues" evidence="9">
    <location>
        <begin position="995"/>
        <end position="1015"/>
    </location>
</feature>
<feature type="region of interest" description="Disordered" evidence="9">
    <location>
        <begin position="822"/>
        <end position="846"/>
    </location>
</feature>
<feature type="compositionally biased region" description="Low complexity" evidence="9">
    <location>
        <begin position="1581"/>
        <end position="1595"/>
    </location>
</feature>
<evidence type="ECO:0000256" key="1">
    <source>
        <dbReference type="ARBA" id="ARBA00004123"/>
    </source>
</evidence>
<dbReference type="InterPro" id="IPR001870">
    <property type="entry name" value="B30.2/SPRY"/>
</dbReference>
<dbReference type="Pfam" id="PF14075">
    <property type="entry name" value="UBN_AB"/>
    <property type="match status" value="2"/>
</dbReference>
<evidence type="ECO:0000313" key="11">
    <source>
        <dbReference type="EMBL" id="KAK4813715.1"/>
    </source>
</evidence>
<feature type="compositionally biased region" description="Low complexity" evidence="9">
    <location>
        <begin position="1690"/>
        <end position="1703"/>
    </location>
</feature>
<feature type="compositionally biased region" description="Polar residues" evidence="9">
    <location>
        <begin position="1596"/>
        <end position="1616"/>
    </location>
</feature>
<feature type="region of interest" description="Disordered" evidence="9">
    <location>
        <begin position="1441"/>
        <end position="1485"/>
    </location>
</feature>
<dbReference type="Pfam" id="PF08729">
    <property type="entry name" value="HUN"/>
    <property type="match status" value="2"/>
</dbReference>
<feature type="region of interest" description="Disordered" evidence="9">
    <location>
        <begin position="1570"/>
        <end position="1732"/>
    </location>
</feature>
<dbReference type="InterPro" id="IPR043136">
    <property type="entry name" value="B30.2/SPRY_sf"/>
</dbReference>
<dbReference type="PANTHER" id="PTHR21669">
    <property type="entry name" value="CAPZ-INTERACTING PROTEIN AND RELATED PROTEINS"/>
    <property type="match status" value="1"/>
</dbReference>
<feature type="compositionally biased region" description="Low complexity" evidence="9">
    <location>
        <begin position="1617"/>
        <end position="1681"/>
    </location>
</feature>
<evidence type="ECO:0000256" key="7">
    <source>
        <dbReference type="ARBA" id="ARBA00022786"/>
    </source>
</evidence>
<keyword evidence="8" id="KW-0539">Nucleus</keyword>
<feature type="compositionally biased region" description="Basic and acidic residues" evidence="9">
    <location>
        <begin position="942"/>
        <end position="961"/>
    </location>
</feature>
<feature type="compositionally biased region" description="Basic and acidic residues" evidence="9">
    <location>
        <begin position="77"/>
        <end position="110"/>
    </location>
</feature>
<evidence type="ECO:0000256" key="5">
    <source>
        <dbReference type="ARBA" id="ARBA00014684"/>
    </source>
</evidence>
<evidence type="ECO:0000256" key="2">
    <source>
        <dbReference type="ARBA" id="ARBA00004906"/>
    </source>
</evidence>
<feature type="compositionally biased region" description="Basic and acidic residues" evidence="9">
    <location>
        <begin position="193"/>
        <end position="212"/>
    </location>
</feature>
<dbReference type="Gene3D" id="2.60.120.920">
    <property type="match status" value="1"/>
</dbReference>
<feature type="compositionally biased region" description="Polar residues" evidence="9">
    <location>
        <begin position="8"/>
        <end position="22"/>
    </location>
</feature>
<feature type="region of interest" description="Disordered" evidence="9">
    <location>
        <begin position="1"/>
        <end position="41"/>
    </location>
</feature>
<proteinExistence type="inferred from homology"/>
<feature type="compositionally biased region" description="Basic residues" evidence="9">
    <location>
        <begin position="930"/>
        <end position="941"/>
    </location>
</feature>
<keyword evidence="6" id="KW-0597">Phosphoprotein</keyword>
<comment type="similarity">
    <text evidence="3">Belongs to the ubinuclein family.</text>
</comment>
<keyword evidence="12" id="KW-1185">Reference proteome</keyword>
<feature type="region of interest" description="Disordered" evidence="9">
    <location>
        <begin position="656"/>
        <end position="711"/>
    </location>
</feature>
<sequence length="1857" mass="203691">MTEPHRVSFTTLHGPLSSSFLKRSQKDDGEQPQDSEPAANTVRITLHLFEPDDKRCPEFFYPDLLESCQGKVQDGSSGDKKKDPADPLNDDKNERHEVEALPRKSEEKYGGKRRRKDRIQDLIDMGYGYDESDSFIDNSEAYDELVPASLTTKYGGFYINSGILEFRSASEPEDDYVKEKKKKKKCPKKRKLKDGGEKMKKKKKDDSYDKEKKSKKSKFPKAGFTVLNASKEKKKKKKYSGPVSVKEMLKKFQKKDAQKKKDEEQKVATPSPAEPPAPREAEAMPDPLLSLFGHASDNDLLQAATAMDSLTDLDLERLLSESPEGSPFPDVEDGSDPIGMGLEQDFKQPPSLPEGLPAPCASAARKKCRINETADILFIELQTRELNSQIRSGVYAHLAAFFPCSKDTLVKRARKLYLYEQGGRLKEPLQKLREAIGRAMPEQMAKYQEECQAHTQAKFAKELLCHLVKIKLDGYDLDKNKAQSLEDYVKTFLDGEVKPLWPKGWMQARIYPHFDWVWDDLNKSTATLLTCDNHKVNFHMEYSCGTAAIRGNKELADGQHFWEIKMTSPVYGTDMMVGIGTSDVNLDKYRHTFCSLLGKDEDSWGLSYTGLLHHKGDKTNFSSRFGQGSIIGVHLDTWHGTLTFFKNRKCIGSTERCSVGDGDAGSRSESPETAAAAAPRPRVPARGPHAPPGSSPQRPEGRRRRAQSPSARCAALRRQALAAGPFVISQENFKIKWLVLLPASSVFLNQLVKPMCVQVGQTFSDAMELCHEDWSRKDDGEQPQDSEPAATAVRITLTLFEPDHKRCPEFFYPDLLKSCRGKVKGGSSGDKKKDPADPLNDDEKERHKVEALARKFEEKYGGKRRRKDRIQDLIDMGYGYDESDSFIDNSEAYDELVPASLTTKYGGFYINSGTLQFRQASESEDDYVKEKKKKCPKKRKLKDGGEKMKKKKKDDSYDKEKKSKKSKFPKAGFTALNASKEKKKKKYSGALSVKEMLKKFQKEKDAQKKKDEEQKVATPSPAEPPAPREAEAMPDPLLSLFGHASDNDLLQAATAMDSLTDLDLERLLSESPEGSPFPDVEDGSDPIGIGLEQDFKQPPSLPEGLPAPLEKRIKELAQAARAAEGEGKQRFFTQDINNIILDIELQTRELNSQIRSGVYAHLAAFFPCSKDTLVKRARKLYLYEQGGRLKEPLQKLREAIGRAMPEQMAKYQEECQAHTQAKFAKMLEEEKDKEQRDRVCSDDEEDEEKGGKRVMGPRKKFQWNDEIRELLCHLVKIKLDGYDLDKNKAQSLEDYVKTFLDGEVKPLWPKGWMQARTLFKESRRVHGHLTSVLVKKKVIAPAKVKVKESSCKPDKKVSVSVPSMHSSSTLALSSEPQGGALGISAQTRELLSLGTAQAASSTGTPATFMDDSLDEDLIHNPTSSLEAVSKELAVLNSRAGGSPDFTLPAAPKAPPEKIPTLASSEEKRTFPKSNPSPTSSSGSLQSPLNFLAEQALALGQSSQDKKTENSNYKELSCQASPSKILPDAHQAKQKHHSLVRPSHGPQTCAPVPGSQVKVFHSGSQLQKTFTSPAPFVKLQNPKSSSPLPQRSLLQQVKSSTKAQSFHSSASPGSTQNSGSSHKSPGSSSSSLSYTGKHSSGSSSSGQSYKSPFVSGSLSKHGASSSSSSSGASANQGCSSGSLLPSVQTPSSGQASSRPSSSSSVKKTPVSQKLTLVAPPGGSNGDSSGGTQGVAKLLTSSLKPAVVSSTASSTSVPKGTSGAVLLTSSSSLSVLAPSYKSSNPKLPAALSSTPLGIISPIHSFPLHVISFSSDSSPKAGVSKDAIVTGPAPGTFHHGLGHNASQLHGKGSNAQQRKL</sequence>
<feature type="region of interest" description="Disordered" evidence="9">
    <location>
        <begin position="170"/>
        <end position="283"/>
    </location>
</feature>
<dbReference type="InterPro" id="IPR014840">
    <property type="entry name" value="HRD"/>
</dbReference>
<feature type="compositionally biased region" description="Basic and acidic residues" evidence="9">
    <location>
        <begin position="247"/>
        <end position="266"/>
    </location>
</feature>
<reference evidence="11 12" key="1">
    <citation type="journal article" date="2023" name="J. Hered.">
        <title>Chromosome-level genome of the wood stork (Mycteria americana) provides insight into avian chromosome evolution.</title>
        <authorList>
            <person name="Flamio R. Jr."/>
            <person name="Ramstad K.M."/>
        </authorList>
    </citation>
    <scope>NUCLEOTIDE SEQUENCE [LARGE SCALE GENOMIC DNA]</scope>
    <source>
        <strain evidence="11">JAX WOST 10</strain>
    </source>
</reference>
<feature type="domain" description="B30.2/SPRY" evidence="10">
    <location>
        <begin position="496"/>
        <end position="692"/>
    </location>
</feature>
<dbReference type="InterPro" id="IPR035754">
    <property type="entry name" value="SPRY_SPSB3"/>
</dbReference>
<dbReference type="SMART" id="SM00449">
    <property type="entry name" value="SPRY"/>
    <property type="match status" value="1"/>
</dbReference>
<feature type="compositionally biased region" description="Basic residues" evidence="9">
    <location>
        <begin position="179"/>
        <end position="192"/>
    </location>
</feature>
<feature type="compositionally biased region" description="Basic and acidic residues" evidence="9">
    <location>
        <begin position="1228"/>
        <end position="1241"/>
    </location>
</feature>
<evidence type="ECO:0000256" key="8">
    <source>
        <dbReference type="ARBA" id="ARBA00023242"/>
    </source>
</evidence>
<dbReference type="GO" id="GO:0006325">
    <property type="term" value="P:chromatin organization"/>
    <property type="evidence" value="ECO:0007669"/>
    <property type="project" value="TreeGrafter"/>
</dbReference>
<gene>
    <name evidence="11" type="ORF">QYF61_020922</name>
</gene>
<evidence type="ECO:0000256" key="6">
    <source>
        <dbReference type="ARBA" id="ARBA00022553"/>
    </source>
</evidence>
<feature type="region of interest" description="Disordered" evidence="9">
    <location>
        <begin position="70"/>
        <end position="121"/>
    </location>
</feature>
<feature type="region of interest" description="Disordered" evidence="9">
    <location>
        <begin position="1228"/>
        <end position="1253"/>
    </location>
</feature>
<evidence type="ECO:0000259" key="10">
    <source>
        <dbReference type="PROSITE" id="PS50188"/>
    </source>
</evidence>
<feature type="compositionally biased region" description="Basic and acidic residues" evidence="9">
    <location>
        <begin position="829"/>
        <end position="846"/>
    </location>
</feature>
<dbReference type="Proteomes" id="UP001333110">
    <property type="component" value="Unassembled WGS sequence"/>
</dbReference>